<dbReference type="InterPro" id="IPR032568">
    <property type="entry name" value="DUF4926"/>
</dbReference>
<gene>
    <name evidence="1" type="ORF">GCM10010970_23560</name>
</gene>
<dbReference type="Pfam" id="PF16277">
    <property type="entry name" value="DUF4926"/>
    <property type="match status" value="1"/>
</dbReference>
<reference evidence="2" key="1">
    <citation type="journal article" date="2019" name="Int. J. Syst. Evol. Microbiol.">
        <title>The Global Catalogue of Microorganisms (GCM) 10K type strain sequencing project: providing services to taxonomists for standard genome sequencing and annotation.</title>
        <authorList>
            <consortium name="The Broad Institute Genomics Platform"/>
            <consortium name="The Broad Institute Genome Sequencing Center for Infectious Disease"/>
            <person name="Wu L."/>
            <person name="Ma J."/>
        </authorList>
    </citation>
    <scope>NUCLEOTIDE SEQUENCE [LARGE SCALE GENOMIC DNA]</scope>
    <source>
        <strain evidence="2">CGMCC 1.8859</strain>
    </source>
</reference>
<dbReference type="Proteomes" id="UP000637267">
    <property type="component" value="Unassembled WGS sequence"/>
</dbReference>
<sequence length="69" mass="7444">MGPYDVVESLVDLPTEGVKRGQSGAIVDVLDAETFIVEFVDREGVTTALADMKVSMLRLLRSHPPGKGE</sequence>
<accession>A0ABQ2PAF3</accession>
<evidence type="ECO:0008006" key="3">
    <source>
        <dbReference type="Google" id="ProtNLM"/>
    </source>
</evidence>
<keyword evidence="2" id="KW-1185">Reference proteome</keyword>
<evidence type="ECO:0000313" key="2">
    <source>
        <dbReference type="Proteomes" id="UP000637267"/>
    </source>
</evidence>
<comment type="caution">
    <text evidence="1">The sequence shown here is derived from an EMBL/GenBank/DDBJ whole genome shotgun (WGS) entry which is preliminary data.</text>
</comment>
<dbReference type="EMBL" id="BMLX01000003">
    <property type="protein sequence ID" value="GGP22102.1"/>
    <property type="molecule type" value="Genomic_DNA"/>
</dbReference>
<name>A0ABQ2PAF3_9NEIS</name>
<dbReference type="RefSeq" id="WP_188704578.1">
    <property type="nucleotide sequence ID" value="NZ_BMLX01000003.1"/>
</dbReference>
<evidence type="ECO:0000313" key="1">
    <source>
        <dbReference type="EMBL" id="GGP22102.1"/>
    </source>
</evidence>
<organism evidence="1 2">
    <name type="scientific">Silvimonas iriomotensis</name>
    <dbReference type="NCBI Taxonomy" id="449662"/>
    <lineage>
        <taxon>Bacteria</taxon>
        <taxon>Pseudomonadati</taxon>
        <taxon>Pseudomonadota</taxon>
        <taxon>Betaproteobacteria</taxon>
        <taxon>Neisseriales</taxon>
        <taxon>Chitinibacteraceae</taxon>
        <taxon>Silvimonas</taxon>
    </lineage>
</organism>
<protein>
    <recommendedName>
        <fullName evidence="3">DUF4926 domain-containing protein</fullName>
    </recommendedName>
</protein>
<proteinExistence type="predicted"/>